<dbReference type="Proteomes" id="UP001218218">
    <property type="component" value="Unassembled WGS sequence"/>
</dbReference>
<accession>A0AAD7A9R2</accession>
<reference evidence="1" key="1">
    <citation type="submission" date="2023-03" db="EMBL/GenBank/DDBJ databases">
        <title>Massive genome expansion in bonnet fungi (Mycena s.s.) driven by repeated elements and novel gene families across ecological guilds.</title>
        <authorList>
            <consortium name="Lawrence Berkeley National Laboratory"/>
            <person name="Harder C.B."/>
            <person name="Miyauchi S."/>
            <person name="Viragh M."/>
            <person name="Kuo A."/>
            <person name="Thoen E."/>
            <person name="Andreopoulos B."/>
            <person name="Lu D."/>
            <person name="Skrede I."/>
            <person name="Drula E."/>
            <person name="Henrissat B."/>
            <person name="Morin E."/>
            <person name="Kohler A."/>
            <person name="Barry K."/>
            <person name="LaButti K."/>
            <person name="Morin E."/>
            <person name="Salamov A."/>
            <person name="Lipzen A."/>
            <person name="Mereny Z."/>
            <person name="Hegedus B."/>
            <person name="Baldrian P."/>
            <person name="Stursova M."/>
            <person name="Weitz H."/>
            <person name="Taylor A."/>
            <person name="Grigoriev I.V."/>
            <person name="Nagy L.G."/>
            <person name="Martin F."/>
            <person name="Kauserud H."/>
        </authorList>
    </citation>
    <scope>NUCLEOTIDE SEQUENCE</scope>
    <source>
        <strain evidence="1">CBHHK002</strain>
    </source>
</reference>
<organism evidence="1 2">
    <name type="scientific">Mycena albidolilacea</name>
    <dbReference type="NCBI Taxonomy" id="1033008"/>
    <lineage>
        <taxon>Eukaryota</taxon>
        <taxon>Fungi</taxon>
        <taxon>Dikarya</taxon>
        <taxon>Basidiomycota</taxon>
        <taxon>Agaricomycotina</taxon>
        <taxon>Agaricomycetes</taxon>
        <taxon>Agaricomycetidae</taxon>
        <taxon>Agaricales</taxon>
        <taxon>Marasmiineae</taxon>
        <taxon>Mycenaceae</taxon>
        <taxon>Mycena</taxon>
    </lineage>
</organism>
<sequence>MSAEEAAMRRPESVRTVLSGKDISRVYLRAKVRRPTAIGTAKRLGMSIMPTTEKAVLDVHGQRPHCGVQISGQAATEKIKIHRGIVCYSRPHTPEHPPSLDFPPPGADGNADVISLFNFYPVASELHGLYLPSTDNLWIPGEAMGALDLGGPSESEIKISLPSLPAFDQPIEDYLNFSPHRESLPNRTAELFELRNLFLDHCWHYGLNVTAEKRDALSRGDMSGLIVHPILVDVCQLLGYHRANQFPSQCYRGETPAREAEQGKWILNFLQREEQLLDSTTLMQVYNLLGVYYVMRGEMPMFFDVFNKLGTLVLSSRAPGFDDVLDPALSNSEPSLCCPQGLVQESRSAFSAMIFVAFVVSLSLKTNPILDPALLAKFRNMATMHRRDTELNFIRARSVLFLYDTQILVEEGAQLDFGNPTGTEWSKRYWALSEDLHAYLGIINTPLIEVSFIHEAQVFTLKTCIIIALAALAELYSVFAPFQPELRRKREEVIDEIATITSMFVGKDFQYLDSALGVCWEIALRPILGDDAWLIWHDMSQALPVPSSSPDATELLLPVCFRNLDITGIPTPHQLDSVTEHASAITRAALALEGLSWCTLWWRHGIPEEVALESWPRIWSCIHFLDIYEDLVRSIIPLSLKESYEGYAGLMLNYQRHPTTAHLLHNTREVRVVVARAWGLILRFERGVHERRFTDIVRFLTDDLESARPENLKKYIQRTQALPDADGFPTWETSALFLWGLIRLLVECDDRD</sequence>
<name>A0AAD7A9R2_9AGAR</name>
<dbReference type="AlphaFoldDB" id="A0AAD7A9R2"/>
<gene>
    <name evidence="1" type="ORF">DFH08DRAFT_1077377</name>
</gene>
<comment type="caution">
    <text evidence="1">The sequence shown here is derived from an EMBL/GenBank/DDBJ whole genome shotgun (WGS) entry which is preliminary data.</text>
</comment>
<proteinExistence type="predicted"/>
<evidence type="ECO:0008006" key="3">
    <source>
        <dbReference type="Google" id="ProtNLM"/>
    </source>
</evidence>
<protein>
    <recommendedName>
        <fullName evidence="3">Transcription factor domain-containing protein</fullName>
    </recommendedName>
</protein>
<feature type="non-terminal residue" evidence="1">
    <location>
        <position position="752"/>
    </location>
</feature>
<dbReference type="EMBL" id="JARIHO010000011">
    <property type="protein sequence ID" value="KAJ7353049.1"/>
    <property type="molecule type" value="Genomic_DNA"/>
</dbReference>
<keyword evidence="2" id="KW-1185">Reference proteome</keyword>
<evidence type="ECO:0000313" key="1">
    <source>
        <dbReference type="EMBL" id="KAJ7353049.1"/>
    </source>
</evidence>
<evidence type="ECO:0000313" key="2">
    <source>
        <dbReference type="Proteomes" id="UP001218218"/>
    </source>
</evidence>